<evidence type="ECO:0000313" key="2">
    <source>
        <dbReference type="Proteomes" id="UP000595814"/>
    </source>
</evidence>
<organism evidence="1 2">
    <name type="scientific">Miniphocaeibacter halophilus</name>
    <dbReference type="NCBI Taxonomy" id="2931922"/>
    <lineage>
        <taxon>Bacteria</taxon>
        <taxon>Bacillati</taxon>
        <taxon>Bacillota</taxon>
        <taxon>Tissierellia</taxon>
        <taxon>Tissierellales</taxon>
        <taxon>Peptoniphilaceae</taxon>
        <taxon>Miniphocaeibacter</taxon>
    </lineage>
</organism>
<accession>A0AC61MS10</accession>
<protein>
    <submittedName>
        <fullName evidence="1">Fructose-1,6-bisphosphatase</fullName>
    </submittedName>
</protein>
<dbReference type="EMBL" id="CP066744">
    <property type="protein sequence ID" value="QQK08352.1"/>
    <property type="molecule type" value="Genomic_DNA"/>
</dbReference>
<keyword evidence="2" id="KW-1185">Reference proteome</keyword>
<reference evidence="1 2" key="1">
    <citation type="journal article" date="2022" name="Int. J. Syst. Evol. Microbiol.">
        <title>Miniphocaeibacter halophilus sp. nov., an ammonium-tolerant acetate-producing bacterium isolated from a biogas system.</title>
        <authorList>
            <person name="Schnurer A."/>
            <person name="Singh A."/>
            <person name="Bi S."/>
            <person name="Qiao W."/>
            <person name="Westerholm M."/>
        </authorList>
    </citation>
    <scope>NUCLEOTIDE SEQUENCE [LARGE SCALE GENOMIC DNA]</scope>
    <source>
        <strain evidence="1 2">AMB_01</strain>
    </source>
</reference>
<sequence length="653" mass="75943">MDDLKYLKLLSKEFNTIEKTISEIVKLKAISVLPKGTEYFLSDLHGEYTSFIRILRSASGNTRQKISQEFKYEMTEDQMNELSNLIYEPSNFLTLMTKSGDFTDSWVRKTIFNLIKLLKVVTSKYSRRKVRNKIPEAYRDLIDEMLHIDYVEINKQDYFDTLIDTIIEINASKEIITTLCHLIQNVSVDCLHIVGDIFDRGPRPDIIMDVLMDHHDIDIQWGNHDIIWMGAALGNRALVANVVRIALGYNNFDSLEDGYGINLRPLYSFAMDVYKDDPCDRFMPRIVDENKYYSVNKYATAKMHKAISIIQFKLACQILKRNPQYNMDHRITLENIDFDKNVYIPEDGKEYPLLDTNFPTIDRDNPIELTDREHEVIESLNTSFRHSEKMQTHLKFLFDKGSVYKVTNSNLLFHGCIPMNEDGSFKTLVYDGVEYSGKSLMDFFDEKARETAYLPRSLNSKERQKVLDLFWYMWCGPISPLFGKHKMSTFENFFIGRDLPISKEVSDPYFKLSKKEEFVDKIFEEFNLNPKTSHVINGHIPVKLKDGQQPISANGKMYVIDGGISKAYQPKTGIAGYTLMFNSHYLALAEHSNYEVMESVHGAYTPKLHITERFPERLLVKDTDEGKEIEKRIKELTDLFEAYKQGIIKERTK</sequence>
<evidence type="ECO:0000313" key="1">
    <source>
        <dbReference type="EMBL" id="QQK08352.1"/>
    </source>
</evidence>
<name>A0AC61MS10_9FIRM</name>
<proteinExistence type="predicted"/>
<dbReference type="Proteomes" id="UP000595814">
    <property type="component" value="Chromosome"/>
</dbReference>
<gene>
    <name evidence="1" type="ORF">JFY71_02070</name>
</gene>